<keyword evidence="2" id="KW-1185">Reference proteome</keyword>
<dbReference type="InterPro" id="IPR011989">
    <property type="entry name" value="ARM-like"/>
</dbReference>
<dbReference type="SUPFAM" id="SSF48371">
    <property type="entry name" value="ARM repeat"/>
    <property type="match status" value="1"/>
</dbReference>
<dbReference type="Proteomes" id="UP000598996">
    <property type="component" value="Unassembled WGS sequence"/>
</dbReference>
<proteinExistence type="predicted"/>
<evidence type="ECO:0000313" key="1">
    <source>
        <dbReference type="EMBL" id="MBL7260013.1"/>
    </source>
</evidence>
<dbReference type="RefSeq" id="WP_202996692.1">
    <property type="nucleotide sequence ID" value="NZ_JAENHO010000012.1"/>
</dbReference>
<dbReference type="EMBL" id="JAENHO010000012">
    <property type="protein sequence ID" value="MBL7260013.1"/>
    <property type="molecule type" value="Genomic_DNA"/>
</dbReference>
<sequence length="322" mass="36701">MYDDPRTTLGALQRGLGRGTFEATGEQVLQCLAVDYRWDRDVDDRAVYLARLVRKARVPVRSVVELFRARPDDDDNALDVLVALGRGGDPEAIEALRKYVADGPRWVGVLEQIAYDWPRDLWDDLRTVAESRLSGDVVRIGAPWTLWGMADETIAPAPRPRRERPADPALPTARDWAATPGHPMRWRAQRVLAEHGDETDVPALIEAWDWLDSRPEDLCGYDEIATGLARLGAREVLPRLRELWFSPHSYERASYLRAERILDPERVRPRLVEGLWDCEADVRELAAEHAPLEPRVVERLAELKDDPMEDERVRDAARLRGV</sequence>
<evidence type="ECO:0008006" key="3">
    <source>
        <dbReference type="Google" id="ProtNLM"/>
    </source>
</evidence>
<name>A0ABS1W0C5_9ACTN</name>
<dbReference type="InterPro" id="IPR016024">
    <property type="entry name" value="ARM-type_fold"/>
</dbReference>
<reference evidence="1 2" key="1">
    <citation type="submission" date="2021-01" db="EMBL/GenBank/DDBJ databases">
        <title>Actinoplanes sp. nov. LDG1-01 isolated from lichen.</title>
        <authorList>
            <person name="Saeng-In P."/>
            <person name="Phongsopitanun W."/>
            <person name="Kanchanasin P."/>
            <person name="Yuki M."/>
            <person name="Kudo T."/>
            <person name="Ohkuma M."/>
            <person name="Tanasupawat S."/>
        </authorList>
    </citation>
    <scope>NUCLEOTIDE SEQUENCE [LARGE SCALE GENOMIC DNA]</scope>
    <source>
        <strain evidence="1 2">LDG1-01</strain>
    </source>
</reference>
<comment type="caution">
    <text evidence="1">The sequence shown here is derived from an EMBL/GenBank/DDBJ whole genome shotgun (WGS) entry which is preliminary data.</text>
</comment>
<gene>
    <name evidence="1" type="ORF">JKJ07_37400</name>
</gene>
<dbReference type="Gene3D" id="1.25.10.10">
    <property type="entry name" value="Leucine-rich Repeat Variant"/>
    <property type="match status" value="1"/>
</dbReference>
<protein>
    <recommendedName>
        <fullName evidence="3">HEAT repeat domain-containing protein</fullName>
    </recommendedName>
</protein>
<evidence type="ECO:0000313" key="2">
    <source>
        <dbReference type="Proteomes" id="UP000598996"/>
    </source>
</evidence>
<organism evidence="1 2">
    <name type="scientific">Paractinoplanes lichenicola</name>
    <dbReference type="NCBI Taxonomy" id="2802976"/>
    <lineage>
        <taxon>Bacteria</taxon>
        <taxon>Bacillati</taxon>
        <taxon>Actinomycetota</taxon>
        <taxon>Actinomycetes</taxon>
        <taxon>Micromonosporales</taxon>
        <taxon>Micromonosporaceae</taxon>
        <taxon>Paractinoplanes</taxon>
    </lineage>
</organism>
<accession>A0ABS1W0C5</accession>